<name>A0A9W9A7K9_9AGAR</name>
<evidence type="ECO:0000256" key="1">
    <source>
        <dbReference type="ARBA" id="ARBA00007920"/>
    </source>
</evidence>
<gene>
    <name evidence="4" type="ORF">C8J55DRAFT_561820</name>
</gene>
<evidence type="ECO:0000313" key="4">
    <source>
        <dbReference type="EMBL" id="KAJ4476410.1"/>
    </source>
</evidence>
<sequence length="472" mass="52872">MSARVSNISSATTKDALADFFLSKGMPITSRPEHISLITAVDSDGPSRQTYTAVVSFADETTLKKALSLTSSDRMLNNRILDFDDSFDGYTVLSEGTQVDIVALHGLNGHAFRSWEYYDSKTRERFMWLRDCLPEQIPAARVITYGYNTNVYSDVSMGRMRTFAETFLERLRYIRERNPARPLIIIAHSMGGLIIKQALIIAHNRADKRYNSIINSVSGIVFLGTPHQGGNGVDTARLVANFVRAFNIDVRVDLIKSLDPRSMVLFDLTDDFRQLVSSKGIEIASLFETKKTKIGIFSQVWIVEERSATLGVIRERKTAINTNHSNLCKFRNSTDSSLISTLQALKEFCKDVVPAISSRRQSTQPPPPDDLKYTSLSDPGELDSSEEYPVLILGQYTYWALSYIDNRYAMAILAYDSSGTIVGRWSKQGARYVHHIEFDEIGGNVSFVGQENLSVIFQLSELKVTSSARLFG</sequence>
<evidence type="ECO:0000313" key="5">
    <source>
        <dbReference type="Proteomes" id="UP001150238"/>
    </source>
</evidence>
<dbReference type="CDD" id="cd00590">
    <property type="entry name" value="RRM_SF"/>
    <property type="match status" value="1"/>
</dbReference>
<dbReference type="GO" id="GO:0016787">
    <property type="term" value="F:hydrolase activity"/>
    <property type="evidence" value="ECO:0007669"/>
    <property type="project" value="UniProtKB-KW"/>
</dbReference>
<dbReference type="EMBL" id="JANVFS010000020">
    <property type="protein sequence ID" value="KAJ4476410.1"/>
    <property type="molecule type" value="Genomic_DNA"/>
</dbReference>
<dbReference type="PANTHER" id="PTHR48182:SF3">
    <property type="entry name" value="DUF676 DOMAIN-CONTAINING PROTEIN"/>
    <property type="match status" value="1"/>
</dbReference>
<evidence type="ECO:0000256" key="2">
    <source>
        <dbReference type="SAM" id="MobiDB-lite"/>
    </source>
</evidence>
<dbReference type="Pfam" id="PF05057">
    <property type="entry name" value="DUF676"/>
    <property type="match status" value="1"/>
</dbReference>
<organism evidence="4 5">
    <name type="scientific">Lentinula lateritia</name>
    <dbReference type="NCBI Taxonomy" id="40482"/>
    <lineage>
        <taxon>Eukaryota</taxon>
        <taxon>Fungi</taxon>
        <taxon>Dikarya</taxon>
        <taxon>Basidiomycota</taxon>
        <taxon>Agaricomycotina</taxon>
        <taxon>Agaricomycetes</taxon>
        <taxon>Agaricomycetidae</taxon>
        <taxon>Agaricales</taxon>
        <taxon>Marasmiineae</taxon>
        <taxon>Omphalotaceae</taxon>
        <taxon>Lentinula</taxon>
    </lineage>
</organism>
<feature type="region of interest" description="Disordered" evidence="2">
    <location>
        <begin position="357"/>
        <end position="381"/>
    </location>
</feature>
<dbReference type="Gene3D" id="3.40.50.1820">
    <property type="entry name" value="alpha/beta hydrolase"/>
    <property type="match status" value="1"/>
</dbReference>
<accession>A0A9W9A7K9</accession>
<dbReference type="InterPro" id="IPR007751">
    <property type="entry name" value="DUF676_lipase-like"/>
</dbReference>
<keyword evidence="4" id="KW-0378">Hydrolase</keyword>
<evidence type="ECO:0000259" key="3">
    <source>
        <dbReference type="Pfam" id="PF05057"/>
    </source>
</evidence>
<dbReference type="PANTHER" id="PTHR48182">
    <property type="entry name" value="PROTEIN SERAC1"/>
    <property type="match status" value="1"/>
</dbReference>
<comment type="caution">
    <text evidence="4">The sequence shown here is derived from an EMBL/GenBank/DDBJ whole genome shotgun (WGS) entry which is preliminary data.</text>
</comment>
<dbReference type="SUPFAM" id="SSF53474">
    <property type="entry name" value="alpha/beta-Hydrolases"/>
    <property type="match status" value="1"/>
</dbReference>
<dbReference type="InterPro" id="IPR029058">
    <property type="entry name" value="AB_hydrolase_fold"/>
</dbReference>
<reference evidence="4" key="1">
    <citation type="submission" date="2022-08" db="EMBL/GenBank/DDBJ databases">
        <authorList>
            <consortium name="DOE Joint Genome Institute"/>
            <person name="Min B."/>
            <person name="Riley R."/>
            <person name="Sierra-Patev S."/>
            <person name="Naranjo-Ortiz M."/>
            <person name="Looney B."/>
            <person name="Konkel Z."/>
            <person name="Slot J.C."/>
            <person name="Sakamoto Y."/>
            <person name="Steenwyk J.L."/>
            <person name="Rokas A."/>
            <person name="Carro J."/>
            <person name="Camarero S."/>
            <person name="Ferreira P."/>
            <person name="Molpeceres G."/>
            <person name="Ruiz-Duenas F.J."/>
            <person name="Serrano A."/>
            <person name="Henrissat B."/>
            <person name="Drula E."/>
            <person name="Hughes K.W."/>
            <person name="Mata J.L."/>
            <person name="Ishikawa N.K."/>
            <person name="Vargas-Isla R."/>
            <person name="Ushijima S."/>
            <person name="Smith C.A."/>
            <person name="Ahrendt S."/>
            <person name="Andreopoulos W."/>
            <person name="He G."/>
            <person name="Labutti K."/>
            <person name="Lipzen A."/>
            <person name="Ng V."/>
            <person name="Sandor L."/>
            <person name="Barry K."/>
            <person name="Martinez A.T."/>
            <person name="Xiao Y."/>
            <person name="Gibbons J.G."/>
            <person name="Terashima K."/>
            <person name="Hibbett D.S."/>
            <person name="Grigoriev I.V."/>
        </authorList>
    </citation>
    <scope>NUCLEOTIDE SEQUENCE</scope>
    <source>
        <strain evidence="4">Sp2 HRB7682 ss15</strain>
    </source>
</reference>
<dbReference type="InterPro" id="IPR052374">
    <property type="entry name" value="SERAC1"/>
</dbReference>
<reference evidence="4" key="2">
    <citation type="journal article" date="2023" name="Proc. Natl. Acad. Sci. U.S.A.">
        <title>A global phylogenomic analysis of the shiitake genus Lentinula.</title>
        <authorList>
            <person name="Sierra-Patev S."/>
            <person name="Min B."/>
            <person name="Naranjo-Ortiz M."/>
            <person name="Looney B."/>
            <person name="Konkel Z."/>
            <person name="Slot J.C."/>
            <person name="Sakamoto Y."/>
            <person name="Steenwyk J.L."/>
            <person name="Rokas A."/>
            <person name="Carro J."/>
            <person name="Camarero S."/>
            <person name="Ferreira P."/>
            <person name="Molpeceres G."/>
            <person name="Ruiz-Duenas F.J."/>
            <person name="Serrano A."/>
            <person name="Henrissat B."/>
            <person name="Drula E."/>
            <person name="Hughes K.W."/>
            <person name="Mata J.L."/>
            <person name="Ishikawa N.K."/>
            <person name="Vargas-Isla R."/>
            <person name="Ushijima S."/>
            <person name="Smith C.A."/>
            <person name="Donoghue J."/>
            <person name="Ahrendt S."/>
            <person name="Andreopoulos W."/>
            <person name="He G."/>
            <person name="LaButti K."/>
            <person name="Lipzen A."/>
            <person name="Ng V."/>
            <person name="Riley R."/>
            <person name="Sandor L."/>
            <person name="Barry K."/>
            <person name="Martinez A.T."/>
            <person name="Xiao Y."/>
            <person name="Gibbons J.G."/>
            <person name="Terashima K."/>
            <person name="Grigoriev I.V."/>
            <person name="Hibbett D."/>
        </authorList>
    </citation>
    <scope>NUCLEOTIDE SEQUENCE</scope>
    <source>
        <strain evidence="4">Sp2 HRB7682 ss15</strain>
    </source>
</reference>
<dbReference type="Proteomes" id="UP001150238">
    <property type="component" value="Unassembled WGS sequence"/>
</dbReference>
<protein>
    <submittedName>
        <fullName evidence="4">Alpha/Beta hydrolase protein</fullName>
    </submittedName>
</protein>
<proteinExistence type="inferred from homology"/>
<feature type="domain" description="DUF676" evidence="3">
    <location>
        <begin position="101"/>
        <end position="236"/>
    </location>
</feature>
<comment type="similarity">
    <text evidence="1">Belongs to the putative lipase ROG1 family.</text>
</comment>
<dbReference type="AlphaFoldDB" id="A0A9W9A7K9"/>